<sequence length="121" mass="12965">MNPDNKIIVPLPPASAAVRMGGMASWHTKNVIRTLSGYLVVDGDGEIRVYGDPEGLRSLGQALISVADLDQSALDDRECPPDDSFHQHYTIMQADGSLGGLTVGRVDEKASGRIRDCFPAV</sequence>
<organism evidence="1 2">
    <name type="scientific">Lacipirellula parvula</name>
    <dbReference type="NCBI Taxonomy" id="2650471"/>
    <lineage>
        <taxon>Bacteria</taxon>
        <taxon>Pseudomonadati</taxon>
        <taxon>Planctomycetota</taxon>
        <taxon>Planctomycetia</taxon>
        <taxon>Pirellulales</taxon>
        <taxon>Lacipirellulaceae</taxon>
        <taxon>Lacipirellula</taxon>
    </lineage>
</organism>
<keyword evidence="2" id="KW-1185">Reference proteome</keyword>
<evidence type="ECO:0000313" key="1">
    <source>
        <dbReference type="EMBL" id="BBO32912.1"/>
    </source>
</evidence>
<protein>
    <submittedName>
        <fullName evidence="1">Uncharacterized protein</fullName>
    </submittedName>
</protein>
<accession>A0A5K7XAE8</accession>
<proteinExistence type="predicted"/>
<gene>
    <name evidence="1" type="ORF">PLANPX_2524</name>
</gene>
<dbReference type="Pfam" id="PF15566">
    <property type="entry name" value="Imm32"/>
    <property type="match status" value="1"/>
</dbReference>
<dbReference type="AlphaFoldDB" id="A0A5K7XAE8"/>
<name>A0A5K7XAE8_9BACT</name>
<dbReference type="EMBL" id="AP021861">
    <property type="protein sequence ID" value="BBO32912.1"/>
    <property type="molecule type" value="Genomic_DNA"/>
</dbReference>
<dbReference type="InterPro" id="IPR029083">
    <property type="entry name" value="Imm32"/>
</dbReference>
<reference evidence="2" key="1">
    <citation type="submission" date="2019-10" db="EMBL/GenBank/DDBJ databases">
        <title>Lacipirellula parvula gen. nov., sp. nov., representing a lineage of planctomycetes widespread in freshwater anoxic habitats, and description of the family Lacipirellulaceae.</title>
        <authorList>
            <person name="Dedysh S.N."/>
            <person name="Kulichevskaya I.S."/>
            <person name="Beletsky A.V."/>
            <person name="Rakitin A.L."/>
            <person name="Mardanov A.V."/>
            <person name="Ivanova A.A."/>
            <person name="Saltykova V.X."/>
            <person name="Rijpstra W.I.C."/>
            <person name="Sinninghe Damste J.S."/>
            <person name="Ravin N.V."/>
        </authorList>
    </citation>
    <scope>NUCLEOTIDE SEQUENCE [LARGE SCALE GENOMIC DNA]</scope>
    <source>
        <strain evidence="2">PX69</strain>
    </source>
</reference>
<dbReference type="KEGG" id="lpav:PLANPX_2524"/>
<dbReference type="Proteomes" id="UP000326837">
    <property type="component" value="Chromosome"/>
</dbReference>
<evidence type="ECO:0000313" key="2">
    <source>
        <dbReference type="Proteomes" id="UP000326837"/>
    </source>
</evidence>